<evidence type="ECO:0000256" key="5">
    <source>
        <dbReference type="SAM" id="MobiDB-lite"/>
    </source>
</evidence>
<dbReference type="SMART" id="SM00575">
    <property type="entry name" value="ZnF_PMZ"/>
    <property type="match status" value="1"/>
</dbReference>
<evidence type="ECO:0000313" key="8">
    <source>
        <dbReference type="Proteomes" id="UP001604336"/>
    </source>
</evidence>
<name>A0ABD1SCB9_9LAMI</name>
<proteinExistence type="predicted"/>
<accession>A0ABD1SCB9</accession>
<dbReference type="PROSITE" id="PS50966">
    <property type="entry name" value="ZF_SWIM"/>
    <property type="match status" value="1"/>
</dbReference>
<evidence type="ECO:0000313" key="7">
    <source>
        <dbReference type="EMBL" id="KAL2497819.1"/>
    </source>
</evidence>
<keyword evidence="2 4" id="KW-0863">Zinc-finger</keyword>
<dbReference type="Proteomes" id="UP001604336">
    <property type="component" value="Unassembled WGS sequence"/>
</dbReference>
<feature type="domain" description="SWIM-type" evidence="6">
    <location>
        <begin position="64"/>
        <end position="96"/>
    </location>
</feature>
<keyword evidence="1" id="KW-0479">Metal-binding</keyword>
<feature type="compositionally biased region" description="Low complexity" evidence="5">
    <location>
        <begin position="232"/>
        <end position="246"/>
    </location>
</feature>
<dbReference type="GO" id="GO:0008270">
    <property type="term" value="F:zinc ion binding"/>
    <property type="evidence" value="ECO:0007669"/>
    <property type="project" value="UniProtKB-KW"/>
</dbReference>
<comment type="caution">
    <text evidence="7">The sequence shown here is derived from an EMBL/GenBank/DDBJ whole genome shotgun (WGS) entry which is preliminary data.</text>
</comment>
<keyword evidence="3" id="KW-0862">Zinc</keyword>
<organism evidence="7 8">
    <name type="scientific">Abeliophyllum distichum</name>
    <dbReference type="NCBI Taxonomy" id="126358"/>
    <lineage>
        <taxon>Eukaryota</taxon>
        <taxon>Viridiplantae</taxon>
        <taxon>Streptophyta</taxon>
        <taxon>Embryophyta</taxon>
        <taxon>Tracheophyta</taxon>
        <taxon>Spermatophyta</taxon>
        <taxon>Magnoliopsida</taxon>
        <taxon>eudicotyledons</taxon>
        <taxon>Gunneridae</taxon>
        <taxon>Pentapetalae</taxon>
        <taxon>asterids</taxon>
        <taxon>lamiids</taxon>
        <taxon>Lamiales</taxon>
        <taxon>Oleaceae</taxon>
        <taxon>Forsythieae</taxon>
        <taxon>Abeliophyllum</taxon>
    </lineage>
</organism>
<evidence type="ECO:0000259" key="6">
    <source>
        <dbReference type="PROSITE" id="PS50966"/>
    </source>
</evidence>
<dbReference type="Pfam" id="PF04434">
    <property type="entry name" value="SWIM"/>
    <property type="match status" value="1"/>
</dbReference>
<dbReference type="InterPro" id="IPR006564">
    <property type="entry name" value="Znf_PMZ"/>
</dbReference>
<protein>
    <submittedName>
        <fullName evidence="7">SWIM-type domain-containing protein</fullName>
    </submittedName>
</protein>
<sequence length="327" mass="37060">MLIDMHISCMKRIQIRRDKMKRVVGPLCPKIHAKLATNVDVAAGSIVDWSGGAQWYIRSRDGEYVVDLESRTCTCRKWDLTGILCAHGCAAIQEKRDQPIHYVHDCYKIRTYLTCYENIVMPLNGKKLWAPVDKEPLKPPTWHITRRGRRKKRRRLQADELVVTQKGGTRKMKKHGTVTMTCSVCGLSGHNKRYHDTHDAPQQDWFGPAAISQNESQTSVSTAKGKHQPRRSQQSTAAATSKPAPSDFHFMPTPGIIPANSDLYTKEGPAPAMQPAGMENVVTSELMTEVQTQSFSVDNMVDDLNQIREEEQVSQKKRLKNRRGIRR</sequence>
<dbReference type="AlphaFoldDB" id="A0ABD1SCB9"/>
<dbReference type="InterPro" id="IPR007527">
    <property type="entry name" value="Znf_SWIM"/>
</dbReference>
<reference evidence="8" key="1">
    <citation type="submission" date="2024-07" db="EMBL/GenBank/DDBJ databases">
        <title>Two chromosome-level genome assemblies of Korean endemic species Abeliophyllum distichum and Forsythia ovata (Oleaceae).</title>
        <authorList>
            <person name="Jang H."/>
        </authorList>
    </citation>
    <scope>NUCLEOTIDE SEQUENCE [LARGE SCALE GENOMIC DNA]</scope>
</reference>
<evidence type="ECO:0000256" key="1">
    <source>
        <dbReference type="ARBA" id="ARBA00022723"/>
    </source>
</evidence>
<feature type="compositionally biased region" description="Polar residues" evidence="5">
    <location>
        <begin position="212"/>
        <end position="222"/>
    </location>
</feature>
<dbReference type="PANTHER" id="PTHR31973:SF187">
    <property type="entry name" value="MUTATOR TRANSPOSASE MUDRA PROTEIN"/>
    <property type="match status" value="1"/>
</dbReference>
<feature type="region of interest" description="Disordered" evidence="5">
    <location>
        <begin position="212"/>
        <end position="249"/>
    </location>
</feature>
<evidence type="ECO:0000256" key="3">
    <source>
        <dbReference type="ARBA" id="ARBA00022833"/>
    </source>
</evidence>
<dbReference type="PANTHER" id="PTHR31973">
    <property type="entry name" value="POLYPROTEIN, PUTATIVE-RELATED"/>
    <property type="match status" value="1"/>
</dbReference>
<evidence type="ECO:0000256" key="2">
    <source>
        <dbReference type="ARBA" id="ARBA00022771"/>
    </source>
</evidence>
<keyword evidence="8" id="KW-1185">Reference proteome</keyword>
<gene>
    <name evidence="7" type="ORF">Adt_23369</name>
</gene>
<dbReference type="EMBL" id="JBFOLK010000007">
    <property type="protein sequence ID" value="KAL2497819.1"/>
    <property type="molecule type" value="Genomic_DNA"/>
</dbReference>
<evidence type="ECO:0000256" key="4">
    <source>
        <dbReference type="PROSITE-ProRule" id="PRU00325"/>
    </source>
</evidence>